<evidence type="ECO:0000313" key="2">
    <source>
        <dbReference type="EMBL" id="MCJ0974484.1"/>
    </source>
</evidence>
<dbReference type="Proteomes" id="UP001139682">
    <property type="component" value="Unassembled WGS sequence"/>
</dbReference>
<protein>
    <submittedName>
        <fullName evidence="2">Uncharacterized protein</fullName>
    </submittedName>
</protein>
<feature type="compositionally biased region" description="Gly residues" evidence="1">
    <location>
        <begin position="257"/>
        <end position="289"/>
    </location>
</feature>
<feature type="compositionally biased region" description="Low complexity" evidence="1">
    <location>
        <begin position="220"/>
        <end position="256"/>
    </location>
</feature>
<name>A0A9X1W840_9GAMM</name>
<evidence type="ECO:0000256" key="1">
    <source>
        <dbReference type="SAM" id="MobiDB-lite"/>
    </source>
</evidence>
<evidence type="ECO:0000313" key="3">
    <source>
        <dbReference type="Proteomes" id="UP001139682"/>
    </source>
</evidence>
<feature type="compositionally biased region" description="Polar residues" evidence="1">
    <location>
        <begin position="192"/>
        <end position="202"/>
    </location>
</feature>
<dbReference type="RefSeq" id="WP_243606655.1">
    <property type="nucleotide sequence ID" value="NZ_JALGRD010000007.1"/>
</dbReference>
<accession>A0A9X1W840</accession>
<feature type="compositionally biased region" description="Basic and acidic residues" evidence="1">
    <location>
        <begin position="149"/>
        <end position="169"/>
    </location>
</feature>
<dbReference type="EMBL" id="JALGRD010000007">
    <property type="protein sequence ID" value="MCJ0974484.1"/>
    <property type="molecule type" value="Genomic_DNA"/>
</dbReference>
<feature type="region of interest" description="Disordered" evidence="1">
    <location>
        <begin position="149"/>
        <end position="289"/>
    </location>
</feature>
<dbReference type="AlphaFoldDB" id="A0A9X1W840"/>
<gene>
    <name evidence="2" type="ORF">MST27_13990</name>
</gene>
<reference evidence="2" key="1">
    <citation type="submission" date="2022-03" db="EMBL/GenBank/DDBJ databases">
        <title>Pseudomonas marianensis sp. nov., a marine bacterium isolated from deep-sea sediments of the Mariana Trench.</title>
        <authorList>
            <person name="Wei Y."/>
        </authorList>
    </citation>
    <scope>NUCLEOTIDE SEQUENCE</scope>
    <source>
        <strain evidence="2">PS1</strain>
    </source>
</reference>
<proteinExistence type="predicted"/>
<keyword evidence="3" id="KW-1185">Reference proteome</keyword>
<comment type="caution">
    <text evidence="2">The sequence shown here is derived from an EMBL/GenBank/DDBJ whole genome shotgun (WGS) entry which is preliminary data.</text>
</comment>
<organism evidence="2 3">
    <name type="scientific">Stutzerimonas marianensis</name>
    <dbReference type="NCBI Taxonomy" id="2929513"/>
    <lineage>
        <taxon>Bacteria</taxon>
        <taxon>Pseudomonadati</taxon>
        <taxon>Pseudomonadota</taxon>
        <taxon>Gammaproteobacteria</taxon>
        <taxon>Pseudomonadales</taxon>
        <taxon>Pseudomonadaceae</taxon>
        <taxon>Stutzerimonas</taxon>
    </lineage>
</organism>
<sequence length="289" mass="29781">MSTTAVAIRIRVACLIFLCLNMMAALLLSGADVDGSRVLMAVMMGTRCMRMTQAPLSRALVAWFCTQVWSASFLKKTKQYVDHRFSSRYRAPIGLPVVHQRQADEKRGHDMTRYLMIPLLTVIAAGQAAAQEEGLTLQQERDRIGARMEAERRETGREINAIREPEAARQAEQAPDTGAVPSNRAIGPRAASPQQSGATPGLSNDPVGDPDPAQPGAEDSPITTTGPGISTTGPGTSTTTGTPGESSPRNGANGNAGSAGGAPAGGIGTSSGNGNAGPGGTSLGASGGN</sequence>